<dbReference type="InterPro" id="IPR038721">
    <property type="entry name" value="IS701-like_DDE_dom"/>
</dbReference>
<evidence type="ECO:0000259" key="1">
    <source>
        <dbReference type="Pfam" id="PF13546"/>
    </source>
</evidence>
<dbReference type="GeneID" id="74308619"/>
<dbReference type="InterPro" id="IPR012337">
    <property type="entry name" value="RNaseH-like_sf"/>
</dbReference>
<dbReference type="RefSeq" id="WP_257742386.1">
    <property type="nucleotide sequence ID" value="NZ_CP096115.1"/>
</dbReference>
<evidence type="ECO:0000313" key="2">
    <source>
        <dbReference type="EMBL" id="UUX92236.1"/>
    </source>
</evidence>
<evidence type="ECO:0000313" key="3">
    <source>
        <dbReference type="Proteomes" id="UP001060368"/>
    </source>
</evidence>
<feature type="domain" description="Transposase IS701-like DDE" evidence="1">
    <location>
        <begin position="48"/>
        <end position="295"/>
    </location>
</feature>
<organism evidence="2 3">
    <name type="scientific">Methanoplanus endosymbiosus</name>
    <dbReference type="NCBI Taxonomy" id="33865"/>
    <lineage>
        <taxon>Archaea</taxon>
        <taxon>Methanobacteriati</taxon>
        <taxon>Methanobacteriota</taxon>
        <taxon>Stenosarchaea group</taxon>
        <taxon>Methanomicrobia</taxon>
        <taxon>Methanomicrobiales</taxon>
        <taxon>Methanomicrobiaceae</taxon>
        <taxon>Methanoplanus</taxon>
    </lineage>
</organism>
<dbReference type="SUPFAM" id="SSF53098">
    <property type="entry name" value="Ribonuclease H-like"/>
    <property type="match status" value="1"/>
</dbReference>
<gene>
    <name evidence="2" type="ORF">L6E24_12910</name>
</gene>
<proteinExistence type="predicted"/>
<dbReference type="NCBIfam" id="NF033540">
    <property type="entry name" value="transpos_IS701"/>
    <property type="match status" value="1"/>
</dbReference>
<protein>
    <submittedName>
        <fullName evidence="2">IS701 family transposase</fullName>
    </submittedName>
</protein>
<dbReference type="PANTHER" id="PTHR33627">
    <property type="entry name" value="TRANSPOSASE"/>
    <property type="match status" value="1"/>
</dbReference>
<accession>A0A9E7TLD9</accession>
<dbReference type="Pfam" id="PF13546">
    <property type="entry name" value="DDE_5"/>
    <property type="match status" value="1"/>
</dbReference>
<dbReference type="EMBL" id="CP096115">
    <property type="protein sequence ID" value="UUX92236.1"/>
    <property type="molecule type" value="Genomic_DNA"/>
</dbReference>
<dbReference type="InterPro" id="IPR039365">
    <property type="entry name" value="IS701-like"/>
</dbReference>
<reference evidence="2" key="1">
    <citation type="submission" date="2022-04" db="EMBL/GenBank/DDBJ databases">
        <title>Complete genome of Methanoplanus endosymbiosus DSM 3599.</title>
        <authorList>
            <person name="Chen S.-C."/>
            <person name="You Y.-T."/>
            <person name="Zhou Y.-Z."/>
            <person name="Lai M.-C."/>
        </authorList>
    </citation>
    <scope>NUCLEOTIDE SEQUENCE</scope>
    <source>
        <strain evidence="2">DSM 3599</strain>
    </source>
</reference>
<name>A0A9E7TLD9_9EURY</name>
<sequence length="481" mass="55337">MYVDFSTRGNPISARDIQHCDVDIGNFLKKNGYAKELVNGNRSVFHHFSSYSEGIITLPRGSNMSKMSENLLECGSPRVLSHFISKSPWLAENIMRLNRINTVKLLGPGGSLIIDESGQQKYGTHAVATSKQYLGTVGRTCNAQVEVFGSYCVGKTSAIIDFQVFFTERWANNTKKSLNCGVPLELLEHRTKPDLALDIVDRAISDEIPFTYVQADALYGNDSKFLGALEERGLTFICDIASDTQVYITEPELELPKRKGNVGRFPSKLKVKNTSPTKVKWLSEIQKNWKTVDIRLTDRGIKSVECAELIVWRRHNDLPAEKPVKLIMIRDPEEDFLRFSVSNNLEFDLDYLVKAQAKRYWIERNFEDVKGLCDLDSFRGRSWTSLNHHIALCVTAHLFLLHLKEYFRKKSKILSLNQTVAIVRLRKPLRVFTEQELADLINRTNFIRAKMRDRRIMKFIQKRYEKENIWSTNILEFRTKG</sequence>
<dbReference type="PANTHER" id="PTHR33627:SF1">
    <property type="entry name" value="TRANSPOSASE"/>
    <property type="match status" value="1"/>
</dbReference>
<dbReference type="KEGG" id="mend:L6E24_12910"/>
<dbReference type="Proteomes" id="UP001060368">
    <property type="component" value="Chromosome"/>
</dbReference>
<dbReference type="AlphaFoldDB" id="A0A9E7TLD9"/>
<keyword evidence="3" id="KW-1185">Reference proteome</keyword>